<dbReference type="Proteomes" id="UP000539985">
    <property type="component" value="Unassembled WGS sequence"/>
</dbReference>
<sequence length="510" mass="55759">MASFTPVQLPAAGGGKPIETIRVRFVIRPRRGQGGSLLRSMLRKGELCVSDEEVTFIKSHLRLFRSPVETTRVIPREQIFDVKIIRKYVYFDVHTPTGIQRGVLLAPSRAEAQKLLEWLGGQATPTHAAEQIALSRYSEQIVALAPVTWVTYGLIAINVLVYLAMCAGGVGVMAQNLPLTVKWGTNFGPYTLGGEWWRLGTSVFVHFGLIHLMLNMFSLYQIGRLAERFYGSGRFLALYLFAGVTGSIVSLLWHPTVNSAGASGAIFGVFGGLLVFVVKFRHELPTSIAVQQRASILVLIGYNLFYGFTHQGIDNGAHLGGLLGGTLLGLTLARPLNTTARTKVALESALFSAALAIFVLIGSTYPLGRSSAAAREELQFRNVVTRLVPLEQKALSDMLVLTHEPIATQSQRNVIAEVILREVVPQWEGMYATLGSTHLPANSPQTALRASMLRYFDDNRNLYRLTAQAVRNAPALDPIVDGKIKALRNDSRDQVAFIKKLAALNTGGHG</sequence>
<evidence type="ECO:0000313" key="9">
    <source>
        <dbReference type="EMBL" id="NWB96727.1"/>
    </source>
</evidence>
<keyword evidence="3 7" id="KW-0812">Transmembrane</keyword>
<dbReference type="InterPro" id="IPR050925">
    <property type="entry name" value="Rhomboid_protease_S54"/>
</dbReference>
<dbReference type="PANTHER" id="PTHR43731">
    <property type="entry name" value="RHOMBOID PROTEASE"/>
    <property type="match status" value="1"/>
</dbReference>
<feature type="transmembrane region" description="Helical" evidence="7">
    <location>
        <begin position="235"/>
        <end position="254"/>
    </location>
</feature>
<accession>A0A7Y7XBH1</accession>
<dbReference type="Pfam" id="PF01694">
    <property type="entry name" value="Rhomboid"/>
    <property type="match status" value="1"/>
</dbReference>
<dbReference type="EMBL" id="JACAQB010000006">
    <property type="protein sequence ID" value="NWB96727.1"/>
    <property type="molecule type" value="Genomic_DNA"/>
</dbReference>
<evidence type="ECO:0000256" key="6">
    <source>
        <dbReference type="ARBA" id="ARBA00023136"/>
    </source>
</evidence>
<feature type="transmembrane region" description="Helical" evidence="7">
    <location>
        <begin position="290"/>
        <end position="309"/>
    </location>
</feature>
<name>A0A7Y7XBH1_9PSED</name>
<organism evidence="9 10">
    <name type="scientific">Pseudomonas gingeri</name>
    <dbReference type="NCBI Taxonomy" id="117681"/>
    <lineage>
        <taxon>Bacteria</taxon>
        <taxon>Pseudomonadati</taxon>
        <taxon>Pseudomonadota</taxon>
        <taxon>Gammaproteobacteria</taxon>
        <taxon>Pseudomonadales</taxon>
        <taxon>Pseudomonadaceae</taxon>
        <taxon>Pseudomonas</taxon>
    </lineage>
</organism>
<dbReference type="RefSeq" id="WP_177102123.1">
    <property type="nucleotide sequence ID" value="NZ_JACAQB010000006.1"/>
</dbReference>
<keyword evidence="5 7" id="KW-1133">Transmembrane helix</keyword>
<evidence type="ECO:0000256" key="5">
    <source>
        <dbReference type="ARBA" id="ARBA00022989"/>
    </source>
</evidence>
<feature type="transmembrane region" description="Helical" evidence="7">
    <location>
        <begin position="345"/>
        <end position="365"/>
    </location>
</feature>
<keyword evidence="6 7" id="KW-0472">Membrane</keyword>
<evidence type="ECO:0000256" key="2">
    <source>
        <dbReference type="ARBA" id="ARBA00009045"/>
    </source>
</evidence>
<dbReference type="InterPro" id="IPR022764">
    <property type="entry name" value="Peptidase_S54_rhomboid_dom"/>
</dbReference>
<evidence type="ECO:0000313" key="10">
    <source>
        <dbReference type="Proteomes" id="UP000539985"/>
    </source>
</evidence>
<evidence type="ECO:0000256" key="1">
    <source>
        <dbReference type="ARBA" id="ARBA00004141"/>
    </source>
</evidence>
<feature type="domain" description="Peptidase S54 rhomboid" evidence="8">
    <location>
        <begin position="194"/>
        <end position="334"/>
    </location>
</feature>
<proteinExistence type="inferred from homology"/>
<evidence type="ECO:0000256" key="7">
    <source>
        <dbReference type="SAM" id="Phobius"/>
    </source>
</evidence>
<protein>
    <submittedName>
        <fullName evidence="9">Rhomboid family intramembrane serine protease</fullName>
    </submittedName>
</protein>
<feature type="transmembrane region" description="Helical" evidence="7">
    <location>
        <begin position="315"/>
        <end position="333"/>
    </location>
</feature>
<dbReference type="SUPFAM" id="SSF144091">
    <property type="entry name" value="Rhomboid-like"/>
    <property type="match status" value="1"/>
</dbReference>
<dbReference type="GO" id="GO:0006508">
    <property type="term" value="P:proteolysis"/>
    <property type="evidence" value="ECO:0007669"/>
    <property type="project" value="UniProtKB-KW"/>
</dbReference>
<dbReference type="GO" id="GO:0016020">
    <property type="term" value="C:membrane"/>
    <property type="evidence" value="ECO:0007669"/>
    <property type="project" value="UniProtKB-SubCell"/>
</dbReference>
<evidence type="ECO:0000259" key="8">
    <source>
        <dbReference type="Pfam" id="PF01694"/>
    </source>
</evidence>
<dbReference type="GO" id="GO:0004252">
    <property type="term" value="F:serine-type endopeptidase activity"/>
    <property type="evidence" value="ECO:0007669"/>
    <property type="project" value="InterPro"/>
</dbReference>
<dbReference type="InterPro" id="IPR035952">
    <property type="entry name" value="Rhomboid-like_sf"/>
</dbReference>
<dbReference type="PANTHER" id="PTHR43731:SF14">
    <property type="entry name" value="PRESENILIN-ASSOCIATED RHOMBOID-LIKE PROTEIN, MITOCHONDRIAL"/>
    <property type="match status" value="1"/>
</dbReference>
<feature type="transmembrane region" description="Helical" evidence="7">
    <location>
        <begin position="141"/>
        <end position="165"/>
    </location>
</feature>
<comment type="caution">
    <text evidence="9">The sequence shown here is derived from an EMBL/GenBank/DDBJ whole genome shotgun (WGS) entry which is preliminary data.</text>
</comment>
<dbReference type="Gene3D" id="1.20.1540.10">
    <property type="entry name" value="Rhomboid-like"/>
    <property type="match status" value="1"/>
</dbReference>
<reference evidence="9 10" key="1">
    <citation type="submission" date="2020-04" db="EMBL/GenBank/DDBJ databases">
        <title>Molecular characterization of pseudomonads from Agaricus bisporus reveal novel blotch 2 pathogens in Western Europe.</title>
        <authorList>
            <person name="Taparia T."/>
            <person name="Krijger M."/>
            <person name="Haynes E."/>
            <person name="Elpinstone J.G."/>
            <person name="Noble R."/>
            <person name="Van Der Wolf J."/>
        </authorList>
    </citation>
    <scope>NUCLEOTIDE SEQUENCE [LARGE SCALE GENOMIC DNA]</scope>
    <source>
        <strain evidence="9 10">H7001</strain>
    </source>
</reference>
<gene>
    <name evidence="9" type="ORF">HX882_12560</name>
</gene>
<dbReference type="AlphaFoldDB" id="A0A7Y7XBH1"/>
<evidence type="ECO:0000256" key="3">
    <source>
        <dbReference type="ARBA" id="ARBA00022692"/>
    </source>
</evidence>
<comment type="subcellular location">
    <subcellularLocation>
        <location evidence="1">Membrane</location>
        <topology evidence="1">Multi-pass membrane protein</topology>
    </subcellularLocation>
</comment>
<keyword evidence="4" id="KW-0378">Hydrolase</keyword>
<feature type="transmembrane region" description="Helical" evidence="7">
    <location>
        <begin position="260"/>
        <end position="278"/>
    </location>
</feature>
<keyword evidence="9" id="KW-0645">Protease</keyword>
<comment type="similarity">
    <text evidence="2">Belongs to the peptidase S54 family.</text>
</comment>
<feature type="transmembrane region" description="Helical" evidence="7">
    <location>
        <begin position="196"/>
        <end position="214"/>
    </location>
</feature>
<evidence type="ECO:0000256" key="4">
    <source>
        <dbReference type="ARBA" id="ARBA00022801"/>
    </source>
</evidence>